<proteinExistence type="predicted"/>
<organism evidence="2 3">
    <name type="scientific">Sphingorhabdus rigui</name>
    <dbReference type="NCBI Taxonomy" id="1282858"/>
    <lineage>
        <taxon>Bacteria</taxon>
        <taxon>Pseudomonadati</taxon>
        <taxon>Pseudomonadota</taxon>
        <taxon>Alphaproteobacteria</taxon>
        <taxon>Sphingomonadales</taxon>
        <taxon>Sphingomonadaceae</taxon>
        <taxon>Sphingorhabdus</taxon>
    </lineage>
</organism>
<dbReference type="AlphaFoldDB" id="A0A840B1J5"/>
<name>A0A840B1J5_9SPHN</name>
<dbReference type="RefSeq" id="WP_344672465.1">
    <property type="nucleotide sequence ID" value="NZ_BAABBG010000001.1"/>
</dbReference>
<feature type="region of interest" description="Disordered" evidence="1">
    <location>
        <begin position="22"/>
        <end position="41"/>
    </location>
</feature>
<gene>
    <name evidence="2" type="ORF">GGR91_000397</name>
</gene>
<evidence type="ECO:0000313" key="3">
    <source>
        <dbReference type="Proteomes" id="UP000581447"/>
    </source>
</evidence>
<sequence length="41" mass="4799">MAKDAQDKERIKAERLREALRANLRRRKAKPQNQEPDAPKA</sequence>
<dbReference type="EMBL" id="JACIEA010000001">
    <property type="protein sequence ID" value="MBB3942175.1"/>
    <property type="molecule type" value="Genomic_DNA"/>
</dbReference>
<evidence type="ECO:0000256" key="1">
    <source>
        <dbReference type="SAM" id="MobiDB-lite"/>
    </source>
</evidence>
<comment type="caution">
    <text evidence="2">The sequence shown here is derived from an EMBL/GenBank/DDBJ whole genome shotgun (WGS) entry which is preliminary data.</text>
</comment>
<reference evidence="2 3" key="1">
    <citation type="submission" date="2020-08" db="EMBL/GenBank/DDBJ databases">
        <title>Genomic Encyclopedia of Type Strains, Phase IV (KMG-IV): sequencing the most valuable type-strain genomes for metagenomic binning, comparative biology and taxonomic classification.</title>
        <authorList>
            <person name="Goeker M."/>
        </authorList>
    </citation>
    <scope>NUCLEOTIDE SEQUENCE [LARGE SCALE GENOMIC DNA]</scope>
    <source>
        <strain evidence="2 3">DSM 29050</strain>
    </source>
</reference>
<dbReference type="Proteomes" id="UP000581447">
    <property type="component" value="Unassembled WGS sequence"/>
</dbReference>
<keyword evidence="3" id="KW-1185">Reference proteome</keyword>
<evidence type="ECO:0000313" key="2">
    <source>
        <dbReference type="EMBL" id="MBB3942175.1"/>
    </source>
</evidence>
<accession>A0A840B1J5</accession>
<protein>
    <submittedName>
        <fullName evidence="2">Uncharacterized protein</fullName>
    </submittedName>
</protein>